<dbReference type="AlphaFoldDB" id="A0AAD1RYQ8"/>
<organism evidence="2 3">
    <name type="scientific">Pelobates cultripes</name>
    <name type="common">Western spadefoot toad</name>
    <dbReference type="NCBI Taxonomy" id="61616"/>
    <lineage>
        <taxon>Eukaryota</taxon>
        <taxon>Metazoa</taxon>
        <taxon>Chordata</taxon>
        <taxon>Craniata</taxon>
        <taxon>Vertebrata</taxon>
        <taxon>Euteleostomi</taxon>
        <taxon>Amphibia</taxon>
        <taxon>Batrachia</taxon>
        <taxon>Anura</taxon>
        <taxon>Pelobatoidea</taxon>
        <taxon>Pelobatidae</taxon>
        <taxon>Pelobates</taxon>
    </lineage>
</organism>
<feature type="region of interest" description="Disordered" evidence="1">
    <location>
        <begin position="47"/>
        <end position="100"/>
    </location>
</feature>
<name>A0AAD1RYQ8_PELCU</name>
<gene>
    <name evidence="2" type="ORF">PECUL_23A052871</name>
</gene>
<keyword evidence="3" id="KW-1185">Reference proteome</keyword>
<feature type="compositionally biased region" description="Basic residues" evidence="1">
    <location>
        <begin position="91"/>
        <end position="100"/>
    </location>
</feature>
<evidence type="ECO:0000313" key="2">
    <source>
        <dbReference type="EMBL" id="CAH2283363.1"/>
    </source>
</evidence>
<evidence type="ECO:0000313" key="3">
    <source>
        <dbReference type="Proteomes" id="UP001295444"/>
    </source>
</evidence>
<protein>
    <submittedName>
        <fullName evidence="2">Uncharacterized protein</fullName>
    </submittedName>
</protein>
<proteinExistence type="predicted"/>
<sequence length="100" mass="11833">MLKFDLSHEAHCSIAEYCLLQPEEILWRSWKRLEDCGKAVLRRHREEAREDMQLRAGKPPQDKKLSPIPTQLLAGWPRPPVSRGRTSLQHSRVRRLKRKK</sequence>
<accession>A0AAD1RYQ8</accession>
<dbReference type="EMBL" id="OW240915">
    <property type="protein sequence ID" value="CAH2283363.1"/>
    <property type="molecule type" value="Genomic_DNA"/>
</dbReference>
<dbReference type="Proteomes" id="UP001295444">
    <property type="component" value="Chromosome 04"/>
</dbReference>
<evidence type="ECO:0000256" key="1">
    <source>
        <dbReference type="SAM" id="MobiDB-lite"/>
    </source>
</evidence>
<reference evidence="2" key="1">
    <citation type="submission" date="2022-03" db="EMBL/GenBank/DDBJ databases">
        <authorList>
            <person name="Alioto T."/>
            <person name="Alioto T."/>
            <person name="Gomez Garrido J."/>
        </authorList>
    </citation>
    <scope>NUCLEOTIDE SEQUENCE</scope>
</reference>